<reference evidence="3" key="1">
    <citation type="submission" date="2022-07" db="EMBL/GenBank/DDBJ databases">
        <title>Complete genome sequence of Salinispirillum sp. LH10-3-1 capable of multiple carbohydrate inversion isolated from a soda lake.</title>
        <authorList>
            <person name="Liu J."/>
            <person name="Zhai Y."/>
            <person name="Zhang H."/>
            <person name="Yang H."/>
            <person name="Qu J."/>
            <person name="Li J."/>
        </authorList>
    </citation>
    <scope>NUCLEOTIDE SEQUENCE</scope>
    <source>
        <strain evidence="3">LH 10-3-1</strain>
    </source>
</reference>
<keyword evidence="2" id="KW-1133">Transmembrane helix</keyword>
<evidence type="ECO:0000256" key="2">
    <source>
        <dbReference type="SAM" id="Phobius"/>
    </source>
</evidence>
<dbReference type="RefSeq" id="WP_304994072.1">
    <property type="nucleotide sequence ID" value="NZ_CP101717.1"/>
</dbReference>
<sequence>MAALFETFWFTLLQHFAASLAIPILVGHFCRPRRWWGKMTIMAICFTLLWVLWTSLLSIQVDTHLALLVSFVAVYAFIRSVARIQQSLPSMFDEAEYDEDDADREPGDAAARQASEAEHSTKD</sequence>
<evidence type="ECO:0008006" key="4">
    <source>
        <dbReference type="Google" id="ProtNLM"/>
    </source>
</evidence>
<feature type="transmembrane region" description="Helical" evidence="2">
    <location>
        <begin position="41"/>
        <end position="59"/>
    </location>
</feature>
<evidence type="ECO:0000313" key="3">
    <source>
        <dbReference type="EMBL" id="WLD56788.1"/>
    </source>
</evidence>
<evidence type="ECO:0000256" key="1">
    <source>
        <dbReference type="SAM" id="MobiDB-lite"/>
    </source>
</evidence>
<protein>
    <recommendedName>
        <fullName evidence="4">DUF3325 domain-containing protein</fullName>
    </recommendedName>
</protein>
<accession>A0AB38YCJ3</accession>
<feature type="region of interest" description="Disordered" evidence="1">
    <location>
        <begin position="96"/>
        <end position="123"/>
    </location>
</feature>
<dbReference type="EMBL" id="CP101717">
    <property type="protein sequence ID" value="WLD56788.1"/>
    <property type="molecule type" value="Genomic_DNA"/>
</dbReference>
<proteinExistence type="predicted"/>
<organism evidence="3">
    <name type="scientific">Salinispirillum sp. LH 10-3-1</name>
    <dbReference type="NCBI Taxonomy" id="2952525"/>
    <lineage>
        <taxon>Bacteria</taxon>
        <taxon>Pseudomonadati</taxon>
        <taxon>Pseudomonadota</taxon>
        <taxon>Gammaproteobacteria</taxon>
        <taxon>Oceanospirillales</taxon>
        <taxon>Saccharospirillaceae</taxon>
        <taxon>Salinispirillum</taxon>
    </lineage>
</organism>
<feature type="transmembrane region" description="Helical" evidence="2">
    <location>
        <begin position="65"/>
        <end position="82"/>
    </location>
</feature>
<keyword evidence="2" id="KW-0472">Membrane</keyword>
<feature type="transmembrane region" description="Helical" evidence="2">
    <location>
        <begin position="12"/>
        <end position="29"/>
    </location>
</feature>
<keyword evidence="2" id="KW-0812">Transmembrane</keyword>
<name>A0AB38YCJ3_9GAMM</name>
<gene>
    <name evidence="3" type="ORF">NFC81_08595</name>
</gene>
<dbReference type="AlphaFoldDB" id="A0AB38YCJ3"/>